<dbReference type="OrthoDB" id="2942440at2"/>
<evidence type="ECO:0000256" key="1">
    <source>
        <dbReference type="SAM" id="SignalP"/>
    </source>
</evidence>
<keyword evidence="1" id="KW-0732">Signal</keyword>
<dbReference type="AlphaFoldDB" id="A0A0M3R906"/>
<dbReference type="PATRIC" id="fig|1441095.3.peg.576"/>
<protein>
    <submittedName>
        <fullName evidence="2">Uncharacterized protein</fullName>
    </submittedName>
</protein>
<proteinExistence type="predicted"/>
<dbReference type="EMBL" id="CP012600">
    <property type="protein sequence ID" value="ALC80602.1"/>
    <property type="molecule type" value="Genomic_DNA"/>
</dbReference>
<dbReference type="STRING" id="1441095.AM592_02655"/>
<sequence>MEKMFLRAFLCVLFAISPYAQYITASEDLSIEEQISPHMEGNASHTAAKPPAIKIAGVSLRDGRPLNLSGPEQPREEVMVHLTERCFLDRKCATPIKYQSNYLAAFNPSFKEIT</sequence>
<keyword evidence="3" id="KW-1185">Reference proteome</keyword>
<dbReference type="RefSeq" id="WP_053602341.1">
    <property type="nucleotide sequence ID" value="NZ_CP012600.1"/>
</dbReference>
<feature type="chain" id="PRO_5038791712" evidence="1">
    <location>
        <begin position="21"/>
        <end position="114"/>
    </location>
</feature>
<name>A0A0M3R906_9BACI</name>
<accession>A0A0M3R906</accession>
<evidence type="ECO:0000313" key="3">
    <source>
        <dbReference type="Proteomes" id="UP000067625"/>
    </source>
</evidence>
<reference evidence="3" key="1">
    <citation type="submission" date="2015-08" db="EMBL/GenBank/DDBJ databases">
        <title>Genome sequencing project for genomic taxonomy and phylogenomics of Bacillus-like bacteria.</title>
        <authorList>
            <person name="Liu B."/>
            <person name="Wang J."/>
            <person name="Zhu Y."/>
            <person name="Liu G."/>
            <person name="Chen Q."/>
            <person name="Chen Z."/>
            <person name="Lan J."/>
            <person name="Che J."/>
            <person name="Ge C."/>
            <person name="Shi H."/>
            <person name="Pan Z."/>
            <person name="Liu X."/>
        </authorList>
    </citation>
    <scope>NUCLEOTIDE SEQUENCE [LARGE SCALE GENOMIC DNA]</scope>
    <source>
        <strain evidence="3">FJAT-4402</strain>
    </source>
</reference>
<evidence type="ECO:0000313" key="2">
    <source>
        <dbReference type="EMBL" id="ALC80602.1"/>
    </source>
</evidence>
<organism evidence="2 3">
    <name type="scientific">Bacillus gobiensis</name>
    <dbReference type="NCBI Taxonomy" id="1441095"/>
    <lineage>
        <taxon>Bacteria</taxon>
        <taxon>Bacillati</taxon>
        <taxon>Bacillota</taxon>
        <taxon>Bacilli</taxon>
        <taxon>Bacillales</taxon>
        <taxon>Bacillaceae</taxon>
        <taxon>Bacillus</taxon>
    </lineage>
</organism>
<reference evidence="2 3" key="2">
    <citation type="journal article" date="2016" name="Int. J. Syst. Evol. Microbiol.">
        <title>Bacillus gobiensis sp. nov., isolated from a soil sample.</title>
        <authorList>
            <person name="Liu B."/>
            <person name="Liu G.H."/>
            <person name="Cetin S."/>
            <person name="Schumann P."/>
            <person name="Pan Z.Z."/>
            <person name="Chen Q.Q."/>
        </authorList>
    </citation>
    <scope>NUCLEOTIDE SEQUENCE [LARGE SCALE GENOMIC DNA]</scope>
    <source>
        <strain evidence="2 3">FJAT-4402</strain>
    </source>
</reference>
<dbReference type="Proteomes" id="UP000067625">
    <property type="component" value="Chromosome"/>
</dbReference>
<gene>
    <name evidence="2" type="ORF">AM592_02655</name>
</gene>
<feature type="signal peptide" evidence="1">
    <location>
        <begin position="1"/>
        <end position="20"/>
    </location>
</feature>